<reference evidence="3" key="2">
    <citation type="submission" date="2025-09" db="UniProtKB">
        <authorList>
            <consortium name="Ensembl"/>
        </authorList>
    </citation>
    <scope>IDENTIFICATION</scope>
</reference>
<dbReference type="CDD" id="cd09076">
    <property type="entry name" value="L1-EN"/>
    <property type="match status" value="1"/>
</dbReference>
<dbReference type="Pfam" id="PF03372">
    <property type="entry name" value="Exo_endo_phos"/>
    <property type="match status" value="1"/>
</dbReference>
<protein>
    <recommendedName>
        <fullName evidence="2">Reverse transcriptase domain-containing protein</fullName>
    </recommendedName>
</protein>
<dbReference type="InterPro" id="IPR005135">
    <property type="entry name" value="Endo/exonuclease/phosphatase"/>
</dbReference>
<organism evidence="3 4">
    <name type="scientific">Gadus morhua</name>
    <name type="common">Atlantic cod</name>
    <dbReference type="NCBI Taxonomy" id="8049"/>
    <lineage>
        <taxon>Eukaryota</taxon>
        <taxon>Metazoa</taxon>
        <taxon>Chordata</taxon>
        <taxon>Craniata</taxon>
        <taxon>Vertebrata</taxon>
        <taxon>Euteleostomi</taxon>
        <taxon>Actinopterygii</taxon>
        <taxon>Neopterygii</taxon>
        <taxon>Teleostei</taxon>
        <taxon>Neoteleostei</taxon>
        <taxon>Acanthomorphata</taxon>
        <taxon>Zeiogadaria</taxon>
        <taxon>Gadariae</taxon>
        <taxon>Gadiformes</taxon>
        <taxon>Gadoidei</taxon>
        <taxon>Gadidae</taxon>
        <taxon>Gadus</taxon>
    </lineage>
</organism>
<dbReference type="GeneTree" id="ENSGT01150000286925"/>
<evidence type="ECO:0000259" key="2">
    <source>
        <dbReference type="PROSITE" id="PS50878"/>
    </source>
</evidence>
<keyword evidence="1" id="KW-0175">Coiled coil</keyword>
<sequence length="1253" mass="146033">MGSLKVISYNVKGLHSPIKRKKIINQLKRNSCQIAFLQETHLSDKEHEKLKKSWADKVFYSSHPSGRKRGVAILIHRQVNFTSTKIHKDSTGRFIMINGLIDGVEVCLMNIYAPNEDDPSFIRTIFSIILQHSSGILLLGGDFNCVMSQHLDRQPMSSTSTSRMSNMLRHLSTESGLVDIWRNKHPKGKDFTFFSHRHSSYSRIDLFFTPKAESYRVVDIKILPITLSDHAPLVLSWNIGNRPATKQWRLNASLLNDKEFIAFIKTELKNYLDTNTSPEISPLTLWDCAKAYIRGRIISFTSARKRKREEKQRELEDKIRQLEQQHKRNSTSSLLNNLKEARRDLNSLINEKIEGNLRFTNQKYYENGNRASRLLAFRLKKQQSSNIVQKLKENNSTLTKPDEISKSFAEFYKNLYKNTDTCTNDEELAQFLKDIKLKELPESMARELDEPIKDLEIRQIISTLKSNKSPGPDGYINEFYKVFIESISPLLLDAYHHALKSGTMAPSWREATIVVIHKDGKDPTKCQSYRPISLLNTDLRILTAILARRVNKMTTEIIHPDQTGFIKGRYYGDNIRRLFNLMTHPKVKEEESMILSLDAMKAFDRVSWQYLIQTLKRFQFGPNFIKWIQTLYSDPQSAVKVNGFLSDRFTLERGCRQGCSLSPLLFDISIEPLAQLIRDNDNIRGVTINGEQHKISMYADDVLLYLTKPVTTIPCLKDIILTYGYFSGYKLNVDKTMAMDIGGNISDTTKLQSGFNWPINGIKYLGIHIPLSLERLYDFNYKSLIHNISKDLDRWSILPLSLLGRIESVRMNVLPKLLYLFQMLPIDIPKTTFDKLDKLISIFIWQRKRPRIRLKVLQLSKAKGGLKLPNLRYYFWAAQLKPLIIWLQDLSYTRWLNIEKSLCERPIQALPFLDVHPSKISMGVWTKITLKIWKTIISTFGLPKTISALTNIGYMNDFVPSKLDTGFRKWSEYGLTNLHELHNAGNFKSFTQLSEEFKIPRTDFFRYLQLRDFLLKHKDWDKVTKPTLIEELLIKVQTKKWDKKIISYCYQIFLSMNLNNTAQVKERWEIEINSNISHDMWEEICTEVHMVTNSNVWREFKWKVVMRFFRTPEITAKFSTTHSNKCWRNCGPHIGNQTHILWLCPKLEAFWKEVFETLNKIFDGNITMDPMVALLGLLPRGMEGRAKKYLLQILLATAIKCITVRWLKPDPPTHNMWTEKIKEIYQMEQITYSLRLQKHIFTKRWSPAMGILI</sequence>
<dbReference type="Ensembl" id="ENSGMOT00000074357.1">
    <property type="protein sequence ID" value="ENSGMOP00000028114.1"/>
    <property type="gene ID" value="ENSGMOG00000028356.1"/>
</dbReference>
<feature type="domain" description="Reverse transcriptase" evidence="2">
    <location>
        <begin position="497"/>
        <end position="769"/>
    </location>
</feature>
<keyword evidence="4" id="KW-1185">Reference proteome</keyword>
<accession>A0A8C5A7J9</accession>
<dbReference type="Gene3D" id="3.60.10.10">
    <property type="entry name" value="Endonuclease/exonuclease/phosphatase"/>
    <property type="match status" value="1"/>
</dbReference>
<dbReference type="OMA" id="RITEGEW"/>
<dbReference type="CDD" id="cd01650">
    <property type="entry name" value="RT_nLTR_like"/>
    <property type="match status" value="1"/>
</dbReference>
<proteinExistence type="predicted"/>
<dbReference type="GO" id="GO:0003824">
    <property type="term" value="F:catalytic activity"/>
    <property type="evidence" value="ECO:0007669"/>
    <property type="project" value="InterPro"/>
</dbReference>
<dbReference type="Proteomes" id="UP000694546">
    <property type="component" value="Chromosome 10"/>
</dbReference>
<dbReference type="Pfam" id="PF00078">
    <property type="entry name" value="RVT_1"/>
    <property type="match status" value="1"/>
</dbReference>
<name>A0A8C5A7J9_GADMO</name>
<dbReference type="SUPFAM" id="SSF56672">
    <property type="entry name" value="DNA/RNA polymerases"/>
    <property type="match status" value="1"/>
</dbReference>
<dbReference type="AlphaFoldDB" id="A0A8C5A7J9"/>
<evidence type="ECO:0000313" key="4">
    <source>
        <dbReference type="Proteomes" id="UP000694546"/>
    </source>
</evidence>
<dbReference type="InterPro" id="IPR043502">
    <property type="entry name" value="DNA/RNA_pol_sf"/>
</dbReference>
<dbReference type="SUPFAM" id="SSF56219">
    <property type="entry name" value="DNase I-like"/>
    <property type="match status" value="1"/>
</dbReference>
<dbReference type="PANTHER" id="PTHR31635">
    <property type="entry name" value="REVERSE TRANSCRIPTASE DOMAIN-CONTAINING PROTEIN-RELATED"/>
    <property type="match status" value="1"/>
</dbReference>
<dbReference type="InterPro" id="IPR000477">
    <property type="entry name" value="RT_dom"/>
</dbReference>
<feature type="coiled-coil region" evidence="1">
    <location>
        <begin position="305"/>
        <end position="351"/>
    </location>
</feature>
<reference evidence="3" key="1">
    <citation type="submission" date="2025-08" db="UniProtKB">
        <authorList>
            <consortium name="Ensembl"/>
        </authorList>
    </citation>
    <scope>IDENTIFICATION</scope>
</reference>
<evidence type="ECO:0000313" key="3">
    <source>
        <dbReference type="Ensembl" id="ENSGMOP00000028114.1"/>
    </source>
</evidence>
<evidence type="ECO:0000256" key="1">
    <source>
        <dbReference type="SAM" id="Coils"/>
    </source>
</evidence>
<dbReference type="PANTHER" id="PTHR31635:SF196">
    <property type="entry name" value="REVERSE TRANSCRIPTASE DOMAIN-CONTAINING PROTEIN-RELATED"/>
    <property type="match status" value="1"/>
</dbReference>
<dbReference type="PROSITE" id="PS50878">
    <property type="entry name" value="RT_POL"/>
    <property type="match status" value="1"/>
</dbReference>
<dbReference type="InterPro" id="IPR036691">
    <property type="entry name" value="Endo/exonu/phosph_ase_sf"/>
</dbReference>